<evidence type="ECO:0000313" key="3">
    <source>
        <dbReference type="Proteomes" id="UP001138802"/>
    </source>
</evidence>
<feature type="compositionally biased region" description="Acidic residues" evidence="1">
    <location>
        <begin position="125"/>
        <end position="134"/>
    </location>
</feature>
<proteinExistence type="predicted"/>
<dbReference type="Proteomes" id="UP001138802">
    <property type="component" value="Unassembled WGS sequence"/>
</dbReference>
<name>A0A9X0WGQ0_9GAMM</name>
<protein>
    <submittedName>
        <fullName evidence="2">Uncharacterized protein</fullName>
    </submittedName>
</protein>
<evidence type="ECO:0000256" key="1">
    <source>
        <dbReference type="SAM" id="MobiDB-lite"/>
    </source>
</evidence>
<dbReference type="RefSeq" id="WP_200386995.1">
    <property type="nucleotide sequence ID" value="NZ_NRSD01000004.1"/>
</dbReference>
<accession>A0A9X0WGQ0</accession>
<feature type="region of interest" description="Disordered" evidence="1">
    <location>
        <begin position="125"/>
        <end position="151"/>
    </location>
</feature>
<comment type="caution">
    <text evidence="2">The sequence shown here is derived from an EMBL/GenBank/DDBJ whole genome shotgun (WGS) entry which is preliminary data.</text>
</comment>
<organism evidence="2 3">
    <name type="scientific">Thiocapsa imhoffii</name>
    <dbReference type="NCBI Taxonomy" id="382777"/>
    <lineage>
        <taxon>Bacteria</taxon>
        <taxon>Pseudomonadati</taxon>
        <taxon>Pseudomonadota</taxon>
        <taxon>Gammaproteobacteria</taxon>
        <taxon>Chromatiales</taxon>
        <taxon>Chromatiaceae</taxon>
        <taxon>Thiocapsa</taxon>
    </lineage>
</organism>
<dbReference type="AlphaFoldDB" id="A0A9X0WGQ0"/>
<gene>
    <name evidence="2" type="ORF">CKO25_05935</name>
</gene>
<sequence length="166" mass="18920">MTDTPFELVDIQDPYHFSDSDWFQHCRQTGSPFVLVRRGEQTADVLWDFVTLPVACDALLRERLSELERDARAIFERHATEESFLRVKPTLIGFDRLPYEQATLAATALHDLIARYLPLAWHEDEAEAEAETEPAADTAHWTSTEEAMSTEPRTLWVEAMEAPSAA</sequence>
<evidence type="ECO:0000313" key="2">
    <source>
        <dbReference type="EMBL" id="MBK1644201.1"/>
    </source>
</evidence>
<reference evidence="2 3" key="1">
    <citation type="journal article" date="2020" name="Microorganisms">
        <title>Osmotic Adaptation and Compatible Solute Biosynthesis of Phototrophic Bacteria as Revealed from Genome Analyses.</title>
        <authorList>
            <person name="Imhoff J.F."/>
            <person name="Rahn T."/>
            <person name="Kunzel S."/>
            <person name="Keller A."/>
            <person name="Neulinger S.C."/>
        </authorList>
    </citation>
    <scope>NUCLEOTIDE SEQUENCE [LARGE SCALE GENOMIC DNA]</scope>
    <source>
        <strain evidence="2 3">DSM 21303</strain>
    </source>
</reference>
<keyword evidence="3" id="KW-1185">Reference proteome</keyword>
<dbReference type="EMBL" id="NRSD01000004">
    <property type="protein sequence ID" value="MBK1644201.1"/>
    <property type="molecule type" value="Genomic_DNA"/>
</dbReference>